<evidence type="ECO:0000313" key="1">
    <source>
        <dbReference type="EMBL" id="GCD35643.1"/>
    </source>
</evidence>
<dbReference type="Proteomes" id="UP000287830">
    <property type="component" value="Unassembled WGS sequence"/>
</dbReference>
<reference evidence="1 2" key="1">
    <citation type="submission" date="2018-11" db="EMBL/GenBank/DDBJ databases">
        <title>Whole genome sequence of Streptomyces chrestomyceticus NBRC 13444(T).</title>
        <authorList>
            <person name="Komaki H."/>
            <person name="Tamura T."/>
        </authorList>
    </citation>
    <scope>NUCLEOTIDE SEQUENCE [LARGE SCALE GENOMIC DNA]</scope>
    <source>
        <strain evidence="1 2">NBRC 13444</strain>
    </source>
</reference>
<dbReference type="AlphaFoldDB" id="A0A7U9KW43"/>
<dbReference type="EMBL" id="BHZC01000001">
    <property type="protein sequence ID" value="GCD35643.1"/>
    <property type="molecule type" value="Genomic_DNA"/>
</dbReference>
<comment type="caution">
    <text evidence="1">The sequence shown here is derived from an EMBL/GenBank/DDBJ whole genome shotgun (WGS) entry which is preliminary data.</text>
</comment>
<gene>
    <name evidence="1" type="ORF">OEIGOIKO_03389</name>
</gene>
<dbReference type="RefSeq" id="WP_125045526.1">
    <property type="nucleotide sequence ID" value="NZ_BHZC01000001.1"/>
</dbReference>
<organism evidence="1 2">
    <name type="scientific">Streptomyces chrestomyceticus JCM 4735</name>
    <dbReference type="NCBI Taxonomy" id="1306181"/>
    <lineage>
        <taxon>Bacteria</taxon>
        <taxon>Bacillati</taxon>
        <taxon>Actinomycetota</taxon>
        <taxon>Actinomycetes</taxon>
        <taxon>Kitasatosporales</taxon>
        <taxon>Streptomycetaceae</taxon>
        <taxon>Streptomyces</taxon>
    </lineage>
</organism>
<sequence length="106" mass="11685">MPAAVLRWLLAQLGPDTDTTDLTARYERLHSARAVVLEVLHERRAALLAEPLKVTVNGVATIDTSANVTAFERTITQLADEPAPDDPTAVDRSLLSTIELCPRRRR</sequence>
<dbReference type="GeneID" id="95622305"/>
<accession>A0A7U9KW43</accession>
<dbReference type="OrthoDB" id="4250757at2"/>
<name>A0A7U9KW43_9ACTN</name>
<evidence type="ECO:0000313" key="2">
    <source>
        <dbReference type="Proteomes" id="UP000287830"/>
    </source>
</evidence>
<protein>
    <submittedName>
        <fullName evidence="1">Uncharacterized protein</fullName>
    </submittedName>
</protein>
<proteinExistence type="predicted"/>